<proteinExistence type="predicted"/>
<evidence type="ECO:0000256" key="2">
    <source>
        <dbReference type="ARBA" id="ARBA00022746"/>
    </source>
</evidence>
<evidence type="ECO:0000259" key="4">
    <source>
        <dbReference type="Pfam" id="PF01593"/>
    </source>
</evidence>
<dbReference type="PANTHER" id="PTHR43734:SF1">
    <property type="entry name" value="PHYTOENE DESATURASE"/>
    <property type="match status" value="1"/>
</dbReference>
<reference evidence="5" key="1">
    <citation type="submission" date="2020-05" db="EMBL/GenBank/DDBJ databases">
        <authorList>
            <person name="Chiriac C."/>
            <person name="Salcher M."/>
            <person name="Ghai R."/>
            <person name="Kavagutti S V."/>
        </authorList>
    </citation>
    <scope>NUCLEOTIDE SEQUENCE</scope>
</reference>
<dbReference type="GO" id="GO:0016491">
    <property type="term" value="F:oxidoreductase activity"/>
    <property type="evidence" value="ECO:0007669"/>
    <property type="project" value="UniProtKB-KW"/>
</dbReference>
<dbReference type="InterPro" id="IPR036188">
    <property type="entry name" value="FAD/NAD-bd_sf"/>
</dbReference>
<organism evidence="5">
    <name type="scientific">freshwater metagenome</name>
    <dbReference type="NCBI Taxonomy" id="449393"/>
    <lineage>
        <taxon>unclassified sequences</taxon>
        <taxon>metagenomes</taxon>
        <taxon>ecological metagenomes</taxon>
    </lineage>
</organism>
<evidence type="ECO:0000256" key="1">
    <source>
        <dbReference type="ARBA" id="ARBA00004829"/>
    </source>
</evidence>
<dbReference type="NCBIfam" id="TIGR02734">
    <property type="entry name" value="crtI_fam"/>
    <property type="match status" value="1"/>
</dbReference>
<name>A0A6J6C7V1_9ZZZZ</name>
<dbReference type="Pfam" id="PF01593">
    <property type="entry name" value="Amino_oxidase"/>
    <property type="match status" value="1"/>
</dbReference>
<dbReference type="GO" id="GO:0016117">
    <property type="term" value="P:carotenoid biosynthetic process"/>
    <property type="evidence" value="ECO:0007669"/>
    <property type="project" value="UniProtKB-KW"/>
</dbReference>
<dbReference type="AlphaFoldDB" id="A0A6J6C7V1"/>
<sequence>MSAARPARVGRPLDVVVVGAGLGGLAAAAHLSQQGHTVTVVEREPIPGGRAGMIEEAGFRLDNGPTVLTMPNLLADAFAAAGADMADFLTIDKVDPMYRACYADGSTLFVRHGREAMTQEIREFANAKEAEAFGRFCDWLERLYRVEMAHFIDANFDSPLDLVKPWRAGLELVRLGGFGKLGRKVASFFDDERLQRIFSFQSMYAGLAPYEALSLYAVITYMDSVEGVFVPKGGMHAMATGLAAAVEKAGVTIRYEAPVTRILRAGDGSVSGVELGGGERLAADVVVCNPDLPVAYRTLLGGVDAPRVARRGKYSPSCLLWVAGVRGLPPADAAHHNIHFGRDWDGSFRALIHDGVRMPDPSILVTLHSLDDPSLAPEGCSSIYVLEPTPNLDGRIDWVAERERITGSLRAQVASLGYPTDVVVERVYDPLDWEAMGMERGTPFALAHTFLQTGPFRPNNVDERVPGLVFTGSSTLPGVGVPMVLVSGKLAAERVQQYAEARR</sequence>
<evidence type="ECO:0000256" key="3">
    <source>
        <dbReference type="ARBA" id="ARBA00023002"/>
    </source>
</evidence>
<protein>
    <submittedName>
        <fullName evidence="5">Unannotated protein</fullName>
    </submittedName>
</protein>
<dbReference type="EMBL" id="CAEZSR010000018">
    <property type="protein sequence ID" value="CAB4547382.1"/>
    <property type="molecule type" value="Genomic_DNA"/>
</dbReference>
<dbReference type="PRINTS" id="PR00419">
    <property type="entry name" value="ADXRDTASE"/>
</dbReference>
<evidence type="ECO:0000313" key="5">
    <source>
        <dbReference type="EMBL" id="CAB4547382.1"/>
    </source>
</evidence>
<gene>
    <name evidence="5" type="ORF">UFOPK1493_00781</name>
</gene>
<feature type="domain" description="Amine oxidase" evidence="4">
    <location>
        <begin position="22"/>
        <end position="495"/>
    </location>
</feature>
<dbReference type="InterPro" id="IPR014105">
    <property type="entry name" value="Carotenoid/retinoid_OxRdtase"/>
</dbReference>
<comment type="pathway">
    <text evidence="1">Carotenoid biosynthesis.</text>
</comment>
<dbReference type="PANTHER" id="PTHR43734">
    <property type="entry name" value="PHYTOENE DESATURASE"/>
    <property type="match status" value="1"/>
</dbReference>
<accession>A0A6J6C7V1</accession>
<keyword evidence="2" id="KW-0125">Carotenoid biosynthesis</keyword>
<keyword evidence="3" id="KW-0560">Oxidoreductase</keyword>
<dbReference type="SUPFAM" id="SSF51905">
    <property type="entry name" value="FAD/NAD(P)-binding domain"/>
    <property type="match status" value="1"/>
</dbReference>
<dbReference type="Gene3D" id="3.50.50.60">
    <property type="entry name" value="FAD/NAD(P)-binding domain"/>
    <property type="match status" value="2"/>
</dbReference>
<dbReference type="InterPro" id="IPR002937">
    <property type="entry name" value="Amino_oxidase"/>
</dbReference>